<organism evidence="3 4">
    <name type="scientific">Massilia consociata</name>
    <dbReference type="NCBI Taxonomy" id="760117"/>
    <lineage>
        <taxon>Bacteria</taxon>
        <taxon>Pseudomonadati</taxon>
        <taxon>Pseudomonadota</taxon>
        <taxon>Betaproteobacteria</taxon>
        <taxon>Burkholderiales</taxon>
        <taxon>Oxalobacteraceae</taxon>
        <taxon>Telluria group</taxon>
        <taxon>Massilia</taxon>
    </lineage>
</organism>
<feature type="domain" description="Nudix hydrolase" evidence="2">
    <location>
        <begin position="87"/>
        <end position="209"/>
    </location>
</feature>
<dbReference type="Gene3D" id="3.90.79.10">
    <property type="entry name" value="Nucleoside Triphosphate Pyrophosphohydrolase"/>
    <property type="match status" value="1"/>
</dbReference>
<feature type="region of interest" description="Disordered" evidence="1">
    <location>
        <begin position="1"/>
        <end position="24"/>
    </location>
</feature>
<dbReference type="EMBL" id="JBHLWP010000001">
    <property type="protein sequence ID" value="MFC0250308.1"/>
    <property type="molecule type" value="Genomic_DNA"/>
</dbReference>
<dbReference type="PROSITE" id="PS51462">
    <property type="entry name" value="NUDIX"/>
    <property type="match status" value="1"/>
</dbReference>
<dbReference type="InterPro" id="IPR015797">
    <property type="entry name" value="NUDIX_hydrolase-like_dom_sf"/>
</dbReference>
<dbReference type="Proteomes" id="UP001589773">
    <property type="component" value="Unassembled WGS sequence"/>
</dbReference>
<proteinExistence type="predicted"/>
<sequence>MTTLHPKKNEHGGPCVIAVPTRPTPAGSWHDPAAIATVVPGGAMPAELNGIALRPWVAAPRDDAGWDAVAGQDAGEFAEPAFVPAPGKRIAAGVVIEEPDGRVWVVHPSNAHGGYPATFPKGTKDGGVSLRATAIREAYEESGLQVELTAYLLDAVRSMSKTRYYLGRRVGGCPSDMGWESQAVSLVPRALLHALLANPNDAPLVAMLVTGSKSGQP</sequence>
<dbReference type="Pfam" id="PF00293">
    <property type="entry name" value="NUDIX"/>
    <property type="match status" value="1"/>
</dbReference>
<comment type="caution">
    <text evidence="3">The sequence shown here is derived from an EMBL/GenBank/DDBJ whole genome shotgun (WGS) entry which is preliminary data.</text>
</comment>
<keyword evidence="4" id="KW-1185">Reference proteome</keyword>
<accession>A0ABV6F9V9</accession>
<evidence type="ECO:0000256" key="1">
    <source>
        <dbReference type="SAM" id="MobiDB-lite"/>
    </source>
</evidence>
<keyword evidence="3" id="KW-0378">Hydrolase</keyword>
<evidence type="ECO:0000313" key="3">
    <source>
        <dbReference type="EMBL" id="MFC0250308.1"/>
    </source>
</evidence>
<reference evidence="3 4" key="1">
    <citation type="submission" date="2024-09" db="EMBL/GenBank/DDBJ databases">
        <authorList>
            <person name="Sun Q."/>
            <person name="Mori K."/>
        </authorList>
    </citation>
    <scope>NUCLEOTIDE SEQUENCE [LARGE SCALE GENOMIC DNA]</scope>
    <source>
        <strain evidence="3 4">CCM 7792</strain>
    </source>
</reference>
<dbReference type="SUPFAM" id="SSF55811">
    <property type="entry name" value="Nudix"/>
    <property type="match status" value="1"/>
</dbReference>
<evidence type="ECO:0000259" key="2">
    <source>
        <dbReference type="PROSITE" id="PS51462"/>
    </source>
</evidence>
<dbReference type="GO" id="GO:0016787">
    <property type="term" value="F:hydrolase activity"/>
    <property type="evidence" value="ECO:0007669"/>
    <property type="project" value="UniProtKB-KW"/>
</dbReference>
<evidence type="ECO:0000313" key="4">
    <source>
        <dbReference type="Proteomes" id="UP001589773"/>
    </source>
</evidence>
<protein>
    <submittedName>
        <fullName evidence="3">NUDIX hydrolase</fullName>
    </submittedName>
</protein>
<dbReference type="CDD" id="cd02883">
    <property type="entry name" value="NUDIX_Hydrolase"/>
    <property type="match status" value="1"/>
</dbReference>
<dbReference type="InterPro" id="IPR000086">
    <property type="entry name" value="NUDIX_hydrolase_dom"/>
</dbReference>
<dbReference type="RefSeq" id="WP_379677063.1">
    <property type="nucleotide sequence ID" value="NZ_JBHLWP010000001.1"/>
</dbReference>
<gene>
    <name evidence="3" type="ORF">ACFFJK_00200</name>
</gene>
<name>A0ABV6F9V9_9BURK</name>